<evidence type="ECO:0000313" key="3">
    <source>
        <dbReference type="Proteomes" id="UP000276133"/>
    </source>
</evidence>
<evidence type="ECO:0000256" key="1">
    <source>
        <dbReference type="SAM" id="Phobius"/>
    </source>
</evidence>
<feature type="transmembrane region" description="Helical" evidence="1">
    <location>
        <begin position="45"/>
        <end position="63"/>
    </location>
</feature>
<keyword evidence="1" id="KW-1133">Transmembrane helix</keyword>
<keyword evidence="1" id="KW-0472">Membrane</keyword>
<name>A0A3M7RXM6_BRAPC</name>
<dbReference type="AlphaFoldDB" id="A0A3M7RXM6"/>
<keyword evidence="1" id="KW-0812">Transmembrane</keyword>
<keyword evidence="3" id="KW-1185">Reference proteome</keyword>
<gene>
    <name evidence="2" type="ORF">BpHYR1_009818</name>
</gene>
<reference evidence="2 3" key="1">
    <citation type="journal article" date="2018" name="Sci. Rep.">
        <title>Genomic signatures of local adaptation to the degree of environmental predictability in rotifers.</title>
        <authorList>
            <person name="Franch-Gras L."/>
            <person name="Hahn C."/>
            <person name="Garcia-Roger E.M."/>
            <person name="Carmona M.J."/>
            <person name="Serra M."/>
            <person name="Gomez A."/>
        </authorList>
    </citation>
    <scope>NUCLEOTIDE SEQUENCE [LARGE SCALE GENOMIC DNA]</scope>
    <source>
        <strain evidence="2">HYR1</strain>
    </source>
</reference>
<protein>
    <submittedName>
        <fullName evidence="2">Uncharacterized protein</fullName>
    </submittedName>
</protein>
<evidence type="ECO:0000313" key="2">
    <source>
        <dbReference type="EMBL" id="RNA28108.1"/>
    </source>
</evidence>
<feature type="transmembrane region" description="Helical" evidence="1">
    <location>
        <begin position="21"/>
        <end position="39"/>
    </location>
</feature>
<sequence length="148" mass="16714">MVFEREPRMSVLLEAQSELRIAVHLAVELVLGMMVVVAAELVLGMMVVVAAELVLGMMVVVAAELSIQHNMFLAALNQLGSNIPNHRKDFCNLHCKIGHMNHLDTDNMFRLSHLLPKLVEHNQLCMCCPSLKFAVEYVVHMGNRWYPH</sequence>
<dbReference type="EMBL" id="REGN01002435">
    <property type="protein sequence ID" value="RNA28108.1"/>
    <property type="molecule type" value="Genomic_DNA"/>
</dbReference>
<accession>A0A3M7RXM6</accession>
<organism evidence="2 3">
    <name type="scientific">Brachionus plicatilis</name>
    <name type="common">Marine rotifer</name>
    <name type="synonym">Brachionus muelleri</name>
    <dbReference type="NCBI Taxonomy" id="10195"/>
    <lineage>
        <taxon>Eukaryota</taxon>
        <taxon>Metazoa</taxon>
        <taxon>Spiralia</taxon>
        <taxon>Gnathifera</taxon>
        <taxon>Rotifera</taxon>
        <taxon>Eurotatoria</taxon>
        <taxon>Monogononta</taxon>
        <taxon>Pseudotrocha</taxon>
        <taxon>Ploima</taxon>
        <taxon>Brachionidae</taxon>
        <taxon>Brachionus</taxon>
    </lineage>
</organism>
<comment type="caution">
    <text evidence="2">The sequence shown here is derived from an EMBL/GenBank/DDBJ whole genome shotgun (WGS) entry which is preliminary data.</text>
</comment>
<proteinExistence type="predicted"/>
<dbReference type="Proteomes" id="UP000276133">
    <property type="component" value="Unassembled WGS sequence"/>
</dbReference>